<dbReference type="EMBL" id="JBHSGB010000005">
    <property type="protein sequence ID" value="MFC4654471.1"/>
    <property type="molecule type" value="Genomic_DNA"/>
</dbReference>
<dbReference type="Proteomes" id="UP001595962">
    <property type="component" value="Unassembled WGS sequence"/>
</dbReference>
<gene>
    <name evidence="3" type="ORF">ACFO3I_05475</name>
</gene>
<feature type="transmembrane region" description="Helical" evidence="1">
    <location>
        <begin position="83"/>
        <end position="105"/>
    </location>
</feature>
<feature type="transmembrane region" description="Helical" evidence="1">
    <location>
        <begin position="12"/>
        <end position="36"/>
    </location>
</feature>
<keyword evidence="1" id="KW-1133">Transmembrane helix</keyword>
<evidence type="ECO:0000313" key="3">
    <source>
        <dbReference type="EMBL" id="MFC4654471.1"/>
    </source>
</evidence>
<keyword evidence="1" id="KW-0472">Membrane</keyword>
<accession>A0ABV9JIX1</accession>
<comment type="caution">
    <text evidence="3">The sequence shown here is derived from an EMBL/GenBank/DDBJ whole genome shotgun (WGS) entry which is preliminary data.</text>
</comment>
<dbReference type="Pfam" id="PF13386">
    <property type="entry name" value="DsbD_2"/>
    <property type="match status" value="1"/>
</dbReference>
<dbReference type="RefSeq" id="WP_377332389.1">
    <property type="nucleotide sequence ID" value="NZ_JBHSGB010000005.1"/>
</dbReference>
<reference evidence="4" key="1">
    <citation type="journal article" date="2019" name="Int. J. Syst. Evol. Microbiol.">
        <title>The Global Catalogue of Microorganisms (GCM) 10K type strain sequencing project: providing services to taxonomists for standard genome sequencing and annotation.</title>
        <authorList>
            <consortium name="The Broad Institute Genomics Platform"/>
            <consortium name="The Broad Institute Genome Sequencing Center for Infectious Disease"/>
            <person name="Wu L."/>
            <person name="Ma J."/>
        </authorList>
    </citation>
    <scope>NUCLEOTIDE SEQUENCE [LARGE SCALE GENOMIC DNA]</scope>
    <source>
        <strain evidence="4">DT28</strain>
    </source>
</reference>
<organism evidence="3 4">
    <name type="scientific">Rheinheimera marina</name>
    <dbReference type="NCBI Taxonomy" id="1774958"/>
    <lineage>
        <taxon>Bacteria</taxon>
        <taxon>Pseudomonadati</taxon>
        <taxon>Pseudomonadota</taxon>
        <taxon>Gammaproteobacteria</taxon>
        <taxon>Chromatiales</taxon>
        <taxon>Chromatiaceae</taxon>
        <taxon>Rheinheimera</taxon>
    </lineage>
</organism>
<evidence type="ECO:0000313" key="4">
    <source>
        <dbReference type="Proteomes" id="UP001595962"/>
    </source>
</evidence>
<protein>
    <submittedName>
        <fullName evidence="3">Sulfite exporter TauE/SafE family protein</fullName>
    </submittedName>
</protein>
<sequence>MTEFGLQLLSLFSIGLLGSGHCLVMCGGMAAALQLGMTDQSPSQRTALQLWLSLGRLTTYSLLGALVASFGALLLASLGLALFWLKLLSGLLLLAMALYLTRLWFGLNQLERAGAVLWRQIQPVAKKLLPLNSRRKALGYGLCWGFLPCGLVYSALGWSLASGHVWQGGTMMFAFGMGTLPAILLSGSAAAALIRLKSQLWVRVLTGLLLGIYAIYLIWLALAPRIF</sequence>
<feature type="domain" description="Urease accessory protein UreH-like transmembrane" evidence="2">
    <location>
        <begin position="11"/>
        <end position="215"/>
    </location>
</feature>
<feature type="transmembrane region" description="Helical" evidence="1">
    <location>
        <begin position="57"/>
        <end position="77"/>
    </location>
</feature>
<keyword evidence="1" id="KW-0812">Transmembrane</keyword>
<feature type="transmembrane region" description="Helical" evidence="1">
    <location>
        <begin position="200"/>
        <end position="222"/>
    </location>
</feature>
<feature type="transmembrane region" description="Helical" evidence="1">
    <location>
        <begin position="172"/>
        <end position="193"/>
    </location>
</feature>
<evidence type="ECO:0000256" key="1">
    <source>
        <dbReference type="SAM" id="Phobius"/>
    </source>
</evidence>
<evidence type="ECO:0000259" key="2">
    <source>
        <dbReference type="Pfam" id="PF13386"/>
    </source>
</evidence>
<dbReference type="InterPro" id="IPR039447">
    <property type="entry name" value="UreH-like_TM_dom"/>
</dbReference>
<dbReference type="PANTHER" id="PTHR42208">
    <property type="entry name" value="HEAVY METAL TRANSPORTER-RELATED"/>
    <property type="match status" value="1"/>
</dbReference>
<dbReference type="PANTHER" id="PTHR42208:SF1">
    <property type="entry name" value="HEAVY METAL TRANSPORTER"/>
    <property type="match status" value="1"/>
</dbReference>
<feature type="transmembrane region" description="Helical" evidence="1">
    <location>
        <begin position="137"/>
        <end position="160"/>
    </location>
</feature>
<proteinExistence type="predicted"/>
<name>A0ABV9JIX1_9GAMM</name>
<keyword evidence="4" id="KW-1185">Reference proteome</keyword>